<dbReference type="EMBL" id="BPLQ01007105">
    <property type="protein sequence ID" value="GIY27919.1"/>
    <property type="molecule type" value="Genomic_DNA"/>
</dbReference>
<evidence type="ECO:0000313" key="1">
    <source>
        <dbReference type="EMBL" id="GIY27919.1"/>
    </source>
</evidence>
<reference evidence="1 2" key="1">
    <citation type="submission" date="2021-06" db="EMBL/GenBank/DDBJ databases">
        <title>Caerostris darwini draft genome.</title>
        <authorList>
            <person name="Kono N."/>
            <person name="Arakawa K."/>
        </authorList>
    </citation>
    <scope>NUCLEOTIDE SEQUENCE [LARGE SCALE GENOMIC DNA]</scope>
</reference>
<sequence>MRDIFLSGQKISACNEPARILSTNDLSAILRQRLAKDTACGNFVEAVLLGIDNSSRICSSRATPVNKFRNPLPAGCNIVR</sequence>
<protein>
    <submittedName>
        <fullName evidence="1">Uncharacterized protein</fullName>
    </submittedName>
</protein>
<evidence type="ECO:0000313" key="2">
    <source>
        <dbReference type="Proteomes" id="UP001054837"/>
    </source>
</evidence>
<gene>
    <name evidence="1" type="ORF">CDAR_192871</name>
</gene>
<proteinExistence type="predicted"/>
<comment type="caution">
    <text evidence="1">The sequence shown here is derived from an EMBL/GenBank/DDBJ whole genome shotgun (WGS) entry which is preliminary data.</text>
</comment>
<dbReference type="Proteomes" id="UP001054837">
    <property type="component" value="Unassembled WGS sequence"/>
</dbReference>
<organism evidence="1 2">
    <name type="scientific">Caerostris darwini</name>
    <dbReference type="NCBI Taxonomy" id="1538125"/>
    <lineage>
        <taxon>Eukaryota</taxon>
        <taxon>Metazoa</taxon>
        <taxon>Ecdysozoa</taxon>
        <taxon>Arthropoda</taxon>
        <taxon>Chelicerata</taxon>
        <taxon>Arachnida</taxon>
        <taxon>Araneae</taxon>
        <taxon>Araneomorphae</taxon>
        <taxon>Entelegynae</taxon>
        <taxon>Araneoidea</taxon>
        <taxon>Araneidae</taxon>
        <taxon>Caerostris</taxon>
    </lineage>
</organism>
<name>A0AAV4S1Q7_9ARAC</name>
<dbReference type="AlphaFoldDB" id="A0AAV4S1Q7"/>
<accession>A0AAV4S1Q7</accession>
<keyword evidence="2" id="KW-1185">Reference proteome</keyword>